<organism evidence="1 2">
    <name type="scientific">Romanomermis culicivorax</name>
    <name type="common">Nematode worm</name>
    <dbReference type="NCBI Taxonomy" id="13658"/>
    <lineage>
        <taxon>Eukaryota</taxon>
        <taxon>Metazoa</taxon>
        <taxon>Ecdysozoa</taxon>
        <taxon>Nematoda</taxon>
        <taxon>Enoplea</taxon>
        <taxon>Dorylaimia</taxon>
        <taxon>Mermithida</taxon>
        <taxon>Mermithoidea</taxon>
        <taxon>Mermithidae</taxon>
        <taxon>Romanomermis</taxon>
    </lineage>
</organism>
<evidence type="ECO:0000313" key="2">
    <source>
        <dbReference type="WBParaSite" id="nRc.2.0.1.t33451-RA"/>
    </source>
</evidence>
<accession>A0A915K422</accession>
<dbReference type="WBParaSite" id="nRc.2.0.1.t33451-RA">
    <property type="protein sequence ID" value="nRc.2.0.1.t33451-RA"/>
    <property type="gene ID" value="nRc.2.0.1.g33451"/>
</dbReference>
<dbReference type="AlphaFoldDB" id="A0A915K422"/>
<name>A0A915K422_ROMCU</name>
<proteinExistence type="predicted"/>
<sequence length="87" mass="9671">ASNQDDCVVGGGLCHLADCSGWVTIAAGGLHWLCKCRNSDPREKVNTITSSNMRRLRVETKPQYDSNARDGMQNKFQNVEPCMRSKL</sequence>
<protein>
    <submittedName>
        <fullName evidence="2">Uncharacterized protein</fullName>
    </submittedName>
</protein>
<keyword evidence="1" id="KW-1185">Reference proteome</keyword>
<reference evidence="2" key="1">
    <citation type="submission" date="2022-11" db="UniProtKB">
        <authorList>
            <consortium name="WormBaseParasite"/>
        </authorList>
    </citation>
    <scope>IDENTIFICATION</scope>
</reference>
<dbReference type="Proteomes" id="UP000887565">
    <property type="component" value="Unplaced"/>
</dbReference>
<evidence type="ECO:0000313" key="1">
    <source>
        <dbReference type="Proteomes" id="UP000887565"/>
    </source>
</evidence>